<feature type="transmembrane region" description="Helical" evidence="6">
    <location>
        <begin position="94"/>
        <end position="111"/>
    </location>
</feature>
<comment type="similarity">
    <text evidence="2">Belongs to the TMEM234 family.</text>
</comment>
<dbReference type="Gene3D" id="1.10.3730.20">
    <property type="match status" value="1"/>
</dbReference>
<dbReference type="PANTHER" id="PTHR28668">
    <property type="entry name" value="TRANSMEMBRANE PROTEIN 234"/>
    <property type="match status" value="1"/>
</dbReference>
<accession>A0A4V1IV20</accession>
<keyword evidence="5 6" id="KW-0472">Membrane</keyword>
<feature type="transmembrane region" description="Helical" evidence="6">
    <location>
        <begin position="45"/>
        <end position="63"/>
    </location>
</feature>
<dbReference type="OrthoDB" id="43458at2759"/>
<dbReference type="AlphaFoldDB" id="A0A4V1IV20"/>
<comment type="subcellular location">
    <subcellularLocation>
        <location evidence="1">Membrane</location>
        <topology evidence="1">Multi-pass membrane protein</topology>
    </subcellularLocation>
</comment>
<evidence type="ECO:0008006" key="9">
    <source>
        <dbReference type="Google" id="ProtNLM"/>
    </source>
</evidence>
<protein>
    <recommendedName>
        <fullName evidence="9">EamA domain-containing protein</fullName>
    </recommendedName>
</protein>
<feature type="non-terminal residue" evidence="7">
    <location>
        <position position="1"/>
    </location>
</feature>
<proteinExistence type="inferred from homology"/>
<dbReference type="SUPFAM" id="SSF103481">
    <property type="entry name" value="Multidrug resistance efflux transporter EmrE"/>
    <property type="match status" value="1"/>
</dbReference>
<dbReference type="InterPro" id="IPR018908">
    <property type="entry name" value="TMEM234"/>
</dbReference>
<evidence type="ECO:0000256" key="5">
    <source>
        <dbReference type="ARBA" id="ARBA00023136"/>
    </source>
</evidence>
<sequence>LGFVVVALCWGVTNPLIKRGTRGIEGVRARVRAGEAWFLLTRWQYVVPLLLNLCGSSIYYAALGDADVSVAVPISNALTFAVTTVASWLLGEQLGSPLTFAGVVLVVIGVLL</sequence>
<dbReference type="Pfam" id="PF10639">
    <property type="entry name" value="TMEM234"/>
    <property type="match status" value="1"/>
</dbReference>
<evidence type="ECO:0000313" key="7">
    <source>
        <dbReference type="EMBL" id="RKP02529.1"/>
    </source>
</evidence>
<dbReference type="EMBL" id="ML014141">
    <property type="protein sequence ID" value="RKP02529.1"/>
    <property type="molecule type" value="Genomic_DNA"/>
</dbReference>
<evidence type="ECO:0000313" key="8">
    <source>
        <dbReference type="Proteomes" id="UP000274922"/>
    </source>
</evidence>
<name>A0A4V1IV20_9FUNG</name>
<organism evidence="7 8">
    <name type="scientific">Caulochytrium protostelioides</name>
    <dbReference type="NCBI Taxonomy" id="1555241"/>
    <lineage>
        <taxon>Eukaryota</taxon>
        <taxon>Fungi</taxon>
        <taxon>Fungi incertae sedis</taxon>
        <taxon>Chytridiomycota</taxon>
        <taxon>Chytridiomycota incertae sedis</taxon>
        <taxon>Chytridiomycetes</taxon>
        <taxon>Caulochytriales</taxon>
        <taxon>Caulochytriaceae</taxon>
        <taxon>Caulochytrium</taxon>
    </lineage>
</organism>
<evidence type="ECO:0000256" key="1">
    <source>
        <dbReference type="ARBA" id="ARBA00004141"/>
    </source>
</evidence>
<evidence type="ECO:0000256" key="3">
    <source>
        <dbReference type="ARBA" id="ARBA00022692"/>
    </source>
</evidence>
<dbReference type="PANTHER" id="PTHR28668:SF1">
    <property type="entry name" value="TRANSMEMBRANE PROTEIN 234"/>
    <property type="match status" value="1"/>
</dbReference>
<reference evidence="8" key="1">
    <citation type="journal article" date="2018" name="Nat. Microbiol.">
        <title>Leveraging single-cell genomics to expand the fungal tree of life.</title>
        <authorList>
            <person name="Ahrendt S.R."/>
            <person name="Quandt C.A."/>
            <person name="Ciobanu D."/>
            <person name="Clum A."/>
            <person name="Salamov A."/>
            <person name="Andreopoulos B."/>
            <person name="Cheng J.F."/>
            <person name="Woyke T."/>
            <person name="Pelin A."/>
            <person name="Henrissat B."/>
            <person name="Reynolds N.K."/>
            <person name="Benny G.L."/>
            <person name="Smith M.E."/>
            <person name="James T.Y."/>
            <person name="Grigoriev I.V."/>
        </authorList>
    </citation>
    <scope>NUCLEOTIDE SEQUENCE [LARGE SCALE GENOMIC DNA]</scope>
    <source>
        <strain evidence="8">ATCC 52028</strain>
    </source>
</reference>
<dbReference type="GO" id="GO:0016020">
    <property type="term" value="C:membrane"/>
    <property type="evidence" value="ECO:0007669"/>
    <property type="project" value="UniProtKB-SubCell"/>
</dbReference>
<evidence type="ECO:0000256" key="6">
    <source>
        <dbReference type="SAM" id="Phobius"/>
    </source>
</evidence>
<keyword evidence="3 6" id="KW-0812">Transmembrane</keyword>
<evidence type="ECO:0000256" key="2">
    <source>
        <dbReference type="ARBA" id="ARBA00005977"/>
    </source>
</evidence>
<feature type="transmembrane region" description="Helical" evidence="6">
    <location>
        <begin position="70"/>
        <end position="88"/>
    </location>
</feature>
<dbReference type="Proteomes" id="UP000274922">
    <property type="component" value="Unassembled WGS sequence"/>
</dbReference>
<keyword evidence="4 6" id="KW-1133">Transmembrane helix</keyword>
<keyword evidence="8" id="KW-1185">Reference proteome</keyword>
<gene>
    <name evidence="7" type="ORF">CXG81DRAFT_6196</name>
</gene>
<dbReference type="InterPro" id="IPR037185">
    <property type="entry name" value="EmrE-like"/>
</dbReference>
<evidence type="ECO:0000256" key="4">
    <source>
        <dbReference type="ARBA" id="ARBA00022989"/>
    </source>
</evidence>
<feature type="non-terminal residue" evidence="7">
    <location>
        <position position="112"/>
    </location>
</feature>